<name>A0A6J4HJ07_9ACTN</name>
<dbReference type="GO" id="GO:0052693">
    <property type="term" value="F:epoxyqueuosine reductase activity"/>
    <property type="evidence" value="ECO:0007669"/>
    <property type="project" value="TreeGrafter"/>
</dbReference>
<evidence type="ECO:0000256" key="4">
    <source>
        <dbReference type="ARBA" id="ARBA00023014"/>
    </source>
</evidence>
<reference evidence="6" key="1">
    <citation type="submission" date="2020-02" db="EMBL/GenBank/DDBJ databases">
        <authorList>
            <person name="Meier V. D."/>
        </authorList>
    </citation>
    <scope>NUCLEOTIDE SEQUENCE</scope>
    <source>
        <strain evidence="6">AVDCRST_MAG50</strain>
    </source>
</reference>
<dbReference type="Gene3D" id="3.30.70.20">
    <property type="match status" value="1"/>
</dbReference>
<accession>A0A6J4HJ07</accession>
<keyword evidence="1" id="KW-0004">4Fe-4S</keyword>
<dbReference type="AlphaFoldDB" id="A0A6J4HJ07"/>
<evidence type="ECO:0000256" key="1">
    <source>
        <dbReference type="ARBA" id="ARBA00022485"/>
    </source>
</evidence>
<evidence type="ECO:0000256" key="2">
    <source>
        <dbReference type="ARBA" id="ARBA00022723"/>
    </source>
</evidence>
<dbReference type="InterPro" id="IPR016024">
    <property type="entry name" value="ARM-type_fold"/>
</dbReference>
<dbReference type="GO" id="GO:0051539">
    <property type="term" value="F:4 iron, 4 sulfur cluster binding"/>
    <property type="evidence" value="ECO:0007669"/>
    <property type="project" value="UniProtKB-KW"/>
</dbReference>
<evidence type="ECO:0000256" key="3">
    <source>
        <dbReference type="ARBA" id="ARBA00023004"/>
    </source>
</evidence>
<dbReference type="SUPFAM" id="SSF54862">
    <property type="entry name" value="4Fe-4S ferredoxins"/>
    <property type="match status" value="1"/>
</dbReference>
<protein>
    <submittedName>
        <fullName evidence="6">Iron-sulfur cluster-binding protein</fullName>
    </submittedName>
</protein>
<dbReference type="NCBIfam" id="TIGR00276">
    <property type="entry name" value="tRNA epoxyqueuosine(34) reductase QueG"/>
    <property type="match status" value="1"/>
</dbReference>
<feature type="domain" description="4Fe-4S ferredoxin-type" evidence="5">
    <location>
        <begin position="178"/>
        <end position="210"/>
    </location>
</feature>
<dbReference type="InterPro" id="IPR017896">
    <property type="entry name" value="4Fe4S_Fe-S-bd"/>
</dbReference>
<dbReference type="GO" id="GO:0046872">
    <property type="term" value="F:metal ion binding"/>
    <property type="evidence" value="ECO:0007669"/>
    <property type="project" value="UniProtKB-KW"/>
</dbReference>
<evidence type="ECO:0000259" key="5">
    <source>
        <dbReference type="PROSITE" id="PS51379"/>
    </source>
</evidence>
<dbReference type="PANTHER" id="PTHR30002">
    <property type="entry name" value="EPOXYQUEUOSINE REDUCTASE"/>
    <property type="match status" value="1"/>
</dbReference>
<organism evidence="6">
    <name type="scientific">uncultured Acidimicrobiales bacterium</name>
    <dbReference type="NCBI Taxonomy" id="310071"/>
    <lineage>
        <taxon>Bacteria</taxon>
        <taxon>Bacillati</taxon>
        <taxon>Actinomycetota</taxon>
        <taxon>Acidimicrobiia</taxon>
        <taxon>Acidimicrobiales</taxon>
        <taxon>environmental samples</taxon>
    </lineage>
</organism>
<keyword evidence="2" id="KW-0479">Metal-binding</keyword>
<evidence type="ECO:0000313" key="6">
    <source>
        <dbReference type="EMBL" id="CAA9226234.1"/>
    </source>
</evidence>
<dbReference type="PROSITE" id="PS51379">
    <property type="entry name" value="4FE4S_FER_2"/>
    <property type="match status" value="1"/>
</dbReference>
<keyword evidence="4" id="KW-0411">Iron-sulfur</keyword>
<keyword evidence="3" id="KW-0408">Iron</keyword>
<gene>
    <name evidence="6" type="ORF">AVDCRST_MAG50-842</name>
</gene>
<dbReference type="InterPro" id="IPR011989">
    <property type="entry name" value="ARM-like"/>
</dbReference>
<dbReference type="InterPro" id="IPR017900">
    <property type="entry name" value="4Fe4S_Fe_S_CS"/>
</dbReference>
<dbReference type="Gene3D" id="1.25.10.10">
    <property type="entry name" value="Leucine-rich Repeat Variant"/>
    <property type="match status" value="1"/>
</dbReference>
<dbReference type="PANTHER" id="PTHR30002:SF4">
    <property type="entry name" value="EPOXYQUEUOSINE REDUCTASE"/>
    <property type="match status" value="1"/>
</dbReference>
<dbReference type="EMBL" id="CADCTF010000049">
    <property type="protein sequence ID" value="CAA9226234.1"/>
    <property type="molecule type" value="Genomic_DNA"/>
</dbReference>
<dbReference type="GO" id="GO:0008616">
    <property type="term" value="P:tRNA queuosine(34) biosynthetic process"/>
    <property type="evidence" value="ECO:0007669"/>
    <property type="project" value="InterPro"/>
</dbReference>
<dbReference type="SUPFAM" id="SSF48371">
    <property type="entry name" value="ARM repeat"/>
    <property type="match status" value="1"/>
</dbReference>
<dbReference type="Pfam" id="PF13484">
    <property type="entry name" value="Fer4_16"/>
    <property type="match status" value="1"/>
</dbReference>
<proteinExistence type="predicted"/>
<dbReference type="PROSITE" id="PS00198">
    <property type="entry name" value="4FE4S_FER_1"/>
    <property type="match status" value="1"/>
</dbReference>
<dbReference type="InterPro" id="IPR004453">
    <property type="entry name" value="QueG"/>
</dbReference>
<sequence length="354" mass="37778">MSEAPDAALTDEVISVGRSLGLDAVGIAPSRPFESARAVLEERKAAGLHGGMQFTYRNPARSTDPQRALEGARAIVVGARSYRRADATPVDRGGGGVGVVARYSWEDHYAPLREALAGVAAGLEQRGWRAKVLVDDNALVDREAAYRAGLGWYGKNANLLIPGRGSWFVLGSVVTDAPLVTVERPASDGCGSCSRCMPACPTGALGEPGVLDARRCLAWLLEAPGAFPEEHRAALGGRIYGCDECQEVCPPNSLEIRRRPPPAPGTGAEAHIDLLWLLEADDSSLLQRVGRWYIPGRDPRYIRRNALVALGNVGDGKDATVAGTLARYLGSDDELLREHAAWAAARLGRADLVR</sequence>